<evidence type="ECO:0000313" key="1">
    <source>
        <dbReference type="EMBL" id="KAJ5514835.1"/>
    </source>
</evidence>
<comment type="caution">
    <text evidence="1">The sequence shown here is derived from an EMBL/GenBank/DDBJ whole genome shotgun (WGS) entry which is preliminary data.</text>
</comment>
<protein>
    <submittedName>
        <fullName evidence="1">Uncharacterized protein</fullName>
    </submittedName>
</protein>
<dbReference type="Proteomes" id="UP001149954">
    <property type="component" value="Unassembled WGS sequence"/>
</dbReference>
<dbReference type="OrthoDB" id="5429634at2759"/>
<reference evidence="1" key="1">
    <citation type="submission" date="2022-12" db="EMBL/GenBank/DDBJ databases">
        <authorList>
            <person name="Petersen C."/>
        </authorList>
    </citation>
    <scope>NUCLEOTIDE SEQUENCE</scope>
    <source>
        <strain evidence="1">IBT 29495</strain>
    </source>
</reference>
<organism evidence="1 2">
    <name type="scientific">Penicillium fimorum</name>
    <dbReference type="NCBI Taxonomy" id="1882269"/>
    <lineage>
        <taxon>Eukaryota</taxon>
        <taxon>Fungi</taxon>
        <taxon>Dikarya</taxon>
        <taxon>Ascomycota</taxon>
        <taxon>Pezizomycotina</taxon>
        <taxon>Eurotiomycetes</taxon>
        <taxon>Eurotiomycetidae</taxon>
        <taxon>Eurotiales</taxon>
        <taxon>Aspergillaceae</taxon>
        <taxon>Penicillium</taxon>
    </lineage>
</organism>
<dbReference type="EMBL" id="JAPWDS010000002">
    <property type="protein sequence ID" value="KAJ5514835.1"/>
    <property type="molecule type" value="Genomic_DNA"/>
</dbReference>
<keyword evidence="2" id="KW-1185">Reference proteome</keyword>
<name>A0A9X0CAW4_9EURO</name>
<dbReference type="PANTHER" id="PTHR35395:SF1">
    <property type="entry name" value="DUF6536 DOMAIN-CONTAINING PROTEIN"/>
    <property type="match status" value="1"/>
</dbReference>
<reference evidence="1" key="2">
    <citation type="journal article" date="2023" name="IMA Fungus">
        <title>Comparative genomic study of the Penicillium genus elucidates a diverse pangenome and 15 lateral gene transfer events.</title>
        <authorList>
            <person name="Petersen C."/>
            <person name="Sorensen T."/>
            <person name="Nielsen M.R."/>
            <person name="Sondergaard T.E."/>
            <person name="Sorensen J.L."/>
            <person name="Fitzpatrick D.A."/>
            <person name="Frisvad J.C."/>
            <person name="Nielsen K.L."/>
        </authorList>
    </citation>
    <scope>NUCLEOTIDE SEQUENCE</scope>
    <source>
        <strain evidence="1">IBT 29495</strain>
    </source>
</reference>
<evidence type="ECO:0000313" key="2">
    <source>
        <dbReference type="Proteomes" id="UP001149954"/>
    </source>
</evidence>
<proteinExistence type="predicted"/>
<accession>A0A9X0CAW4</accession>
<sequence length="174" mass="19807">MLATAEYRPYGVGSKPLRVTWPVKESTQRSTYWLSMPYQYGVPLLVTFTVLHWLNSQSIYYLRVMAYDWTGRPIYRFSVNSLGYNRLAIFFFCAYRKFKSEMPSAGARSAAISAACHVPKDEDLDHAARGSVMWGETVASPPWAGDFRGIENDKGHYSFISSETVRPSLSKMYA</sequence>
<gene>
    <name evidence="1" type="ORF">N7463_004387</name>
</gene>
<dbReference type="PANTHER" id="PTHR35395">
    <property type="entry name" value="DUF6536 DOMAIN-CONTAINING PROTEIN"/>
    <property type="match status" value="1"/>
</dbReference>
<dbReference type="AlphaFoldDB" id="A0A9X0CAW4"/>